<organism evidence="2 3">
    <name type="scientific">Sphingomonas immobilis</name>
    <dbReference type="NCBI Taxonomy" id="3063997"/>
    <lineage>
        <taxon>Bacteria</taxon>
        <taxon>Pseudomonadati</taxon>
        <taxon>Pseudomonadota</taxon>
        <taxon>Alphaproteobacteria</taxon>
        <taxon>Sphingomonadales</taxon>
        <taxon>Sphingomonadaceae</taxon>
        <taxon>Sphingomonas</taxon>
    </lineage>
</organism>
<reference evidence="2" key="1">
    <citation type="submission" date="2023-07" db="EMBL/GenBank/DDBJ databases">
        <authorList>
            <person name="Kim M.K."/>
        </authorList>
    </citation>
    <scope>NUCLEOTIDE SEQUENCE</scope>
    <source>
        <strain evidence="2">CA1-15</strain>
    </source>
</reference>
<dbReference type="Pfam" id="PF14062">
    <property type="entry name" value="DUF4253"/>
    <property type="match status" value="1"/>
</dbReference>
<keyword evidence="3" id="KW-1185">Reference proteome</keyword>
<sequence>MQLTRRSALGFFGATAIAITTRAASARPFPPDLSQLSPKQRADYEAMHARMMAAFPYERLTVPGGDALAEWEKLSRSGRGWPVIVGGDDDLERIVDQFTMADPSVSGVVVPGLDARSPKDILAAAARLRFPADLQKWSGAYRPQDLRAPEGAWPAAVDVQPGPTLISDVISGKVHERVHIVLLPTASGWEAPAYLRWGGWNACPPPEYHVAALRRWHEASGAVLVGVNGDTMNLRATTRPRDRAAARALAREQYGYCPDIVDQGVSTISALAAELMASDWWHLWWD</sequence>
<dbReference type="Proteomes" id="UP001176468">
    <property type="component" value="Unassembled WGS sequence"/>
</dbReference>
<gene>
    <name evidence="2" type="ORF">Q5H94_15600</name>
</gene>
<dbReference type="InterPro" id="IPR025349">
    <property type="entry name" value="DUF4253"/>
</dbReference>
<accession>A0ABT9A4U9</accession>
<proteinExistence type="predicted"/>
<evidence type="ECO:0000259" key="1">
    <source>
        <dbReference type="Pfam" id="PF14062"/>
    </source>
</evidence>
<evidence type="ECO:0000313" key="2">
    <source>
        <dbReference type="EMBL" id="MDO7843757.1"/>
    </source>
</evidence>
<evidence type="ECO:0000313" key="3">
    <source>
        <dbReference type="Proteomes" id="UP001176468"/>
    </source>
</evidence>
<protein>
    <submittedName>
        <fullName evidence="2">DUF4253 domain-containing protein</fullName>
    </submittedName>
</protein>
<dbReference type="RefSeq" id="WP_304562217.1">
    <property type="nucleotide sequence ID" value="NZ_JAUQSZ010000011.1"/>
</dbReference>
<dbReference type="EMBL" id="JAUQSZ010000011">
    <property type="protein sequence ID" value="MDO7843757.1"/>
    <property type="molecule type" value="Genomic_DNA"/>
</dbReference>
<name>A0ABT9A4U9_9SPHN</name>
<feature type="domain" description="DUF4253" evidence="1">
    <location>
        <begin position="180"/>
        <end position="286"/>
    </location>
</feature>
<comment type="caution">
    <text evidence="2">The sequence shown here is derived from an EMBL/GenBank/DDBJ whole genome shotgun (WGS) entry which is preliminary data.</text>
</comment>